<sequence length="1247" mass="143151">MAVLSRLLCLERGQTPSRLELVPSPGGQLMDRWNPSPGVRIFFRLGMYPLRDESMILEQSEDRGIWMVRTLDSTKGSKHKAVVLRIPESKMGNSQKAPTDKRIGVQSQRPKKVAKNPATKLTNTKDREKLEDEQTDRKKPIPERKKLLWFLRDAFEPLQVEVEERFKMESILIRRDDNLLVAKYGDISIIEKKRRDPNSKAIDAAYMQFRQRIEDDYGTYGGPVLSWASEKEGSFYNPFSLQRRFDFERRKDPQFTKLLEKDNDFLWDNFKQRLPLSHHDYHKYKKRDDEKAKNEIKKHKRLLSDIDAYRYSHATVGYWNLPGDGITRMDSSKTADAHASMNQNLVGNGIIRRDTRDTPRVLSHGERLQKQARAKTGDQNAAREIEEDDCNISILLSKSGFVHSQRDVPPLSEEDFNYYTKVAQRDKRDKEALGILALNNELYALIAKNQARDTNRHPASGVPMQGRKGGMRDNANTKPVHGDQDSVKIPELRPVRARNSAGDALPQKENKPTAEPPRLPLPMKERFYCERDAEKVTGAAEKLKKDTDLIRDEYPNDYKKGVPLSERVYTKLQTALNQSGRLHRDEQKMLDAHLGLYQEIQKAHELQKDAVAARKASEKPTPTSNEELYADIPLSQDARWDKNDEAASGATDAIRRKAADECRRDDELCARKYHLKPLPYSEWSRVRKLEENRMTKDEKAAYKDHRRLYEVRMRDIARVKVPLSATARKALDKEAAQKNRDAINKQKEDDELCERRYGYMSLPPDQLDQLDKLRQRGQLNGDDKKDFEEHRKLYEEIEIDLNMPLSEAARWSKEKDADRGDRTAAEAVRFDTARIKLQHPGIPVYLPLKELQSRELSRSAARDKRAEEQVNHHIQLYKAIHLRIKRRSLEIEINCLRYEANSLKSDYKRCNDPQEKQRLKKEFDEIKNRREEKTSPVYIASTWARADTTYAWVFSRAAWEFSSFHNAGSWPPQQQLPVGNSVETWNQSPGGDPPENEQSDQGFDSDNFPQPNAAAQEQYESDSDPGVAQTDEKESQGPEPVNEYTDQENDEVPSEDDEPLAPASAPSFRTHNPPQSRSHHASQSKPNSRPPQQAERRSHERAPMVSRAPPKAAIPEPESEPEQDEEDESTPQPETYGDAEEDQSTEQPPDFAVESDDDGDKTGDDSQQADPAENAIAENESAQSEGEKESDEDSRNDDVANDEDDDVDQESVNNANDEEENETRDDETDNDETEDDETRMMLSSAPS</sequence>
<organism evidence="2 3">
    <name type="scientific">Podospora didyma</name>
    <dbReference type="NCBI Taxonomy" id="330526"/>
    <lineage>
        <taxon>Eukaryota</taxon>
        <taxon>Fungi</taxon>
        <taxon>Dikarya</taxon>
        <taxon>Ascomycota</taxon>
        <taxon>Pezizomycotina</taxon>
        <taxon>Sordariomycetes</taxon>
        <taxon>Sordariomycetidae</taxon>
        <taxon>Sordariales</taxon>
        <taxon>Podosporaceae</taxon>
        <taxon>Podospora</taxon>
    </lineage>
</organism>
<reference evidence="2" key="1">
    <citation type="journal article" date="2023" name="Mol. Phylogenet. Evol.">
        <title>Genome-scale phylogeny and comparative genomics of the fungal order Sordariales.</title>
        <authorList>
            <person name="Hensen N."/>
            <person name="Bonometti L."/>
            <person name="Westerberg I."/>
            <person name="Brannstrom I.O."/>
            <person name="Guillou S."/>
            <person name="Cros-Aarteil S."/>
            <person name="Calhoun S."/>
            <person name="Haridas S."/>
            <person name="Kuo A."/>
            <person name="Mondo S."/>
            <person name="Pangilinan J."/>
            <person name="Riley R."/>
            <person name="LaButti K."/>
            <person name="Andreopoulos B."/>
            <person name="Lipzen A."/>
            <person name="Chen C."/>
            <person name="Yan M."/>
            <person name="Daum C."/>
            <person name="Ng V."/>
            <person name="Clum A."/>
            <person name="Steindorff A."/>
            <person name="Ohm R.A."/>
            <person name="Martin F."/>
            <person name="Silar P."/>
            <person name="Natvig D.O."/>
            <person name="Lalanne C."/>
            <person name="Gautier V."/>
            <person name="Ament-Velasquez S.L."/>
            <person name="Kruys A."/>
            <person name="Hutchinson M.I."/>
            <person name="Powell A.J."/>
            <person name="Barry K."/>
            <person name="Miller A.N."/>
            <person name="Grigoriev I.V."/>
            <person name="Debuchy R."/>
            <person name="Gladieux P."/>
            <person name="Hiltunen Thoren M."/>
            <person name="Johannesson H."/>
        </authorList>
    </citation>
    <scope>NUCLEOTIDE SEQUENCE</scope>
    <source>
        <strain evidence="2">CBS 232.78</strain>
    </source>
</reference>
<feature type="compositionally biased region" description="Polar residues" evidence="1">
    <location>
        <begin position="972"/>
        <end position="989"/>
    </location>
</feature>
<reference evidence="2" key="2">
    <citation type="submission" date="2023-06" db="EMBL/GenBank/DDBJ databases">
        <authorList>
            <consortium name="Lawrence Berkeley National Laboratory"/>
            <person name="Haridas S."/>
            <person name="Hensen N."/>
            <person name="Bonometti L."/>
            <person name="Westerberg I."/>
            <person name="Brannstrom I.O."/>
            <person name="Guillou S."/>
            <person name="Cros-Aarteil S."/>
            <person name="Calhoun S."/>
            <person name="Kuo A."/>
            <person name="Mondo S."/>
            <person name="Pangilinan J."/>
            <person name="Riley R."/>
            <person name="LaButti K."/>
            <person name="Andreopoulos B."/>
            <person name="Lipzen A."/>
            <person name="Chen C."/>
            <person name="Yanf M."/>
            <person name="Daum C."/>
            <person name="Ng V."/>
            <person name="Clum A."/>
            <person name="Steindorff A."/>
            <person name="Ohm R."/>
            <person name="Martin F."/>
            <person name="Silar P."/>
            <person name="Natvig D."/>
            <person name="Lalanne C."/>
            <person name="Gautier V."/>
            <person name="Ament-velasquez S.L."/>
            <person name="Kruys A."/>
            <person name="Hutchinson M.I."/>
            <person name="Powell A.J."/>
            <person name="Barry K."/>
            <person name="Miller A.N."/>
            <person name="Grigoriev I.V."/>
            <person name="Debuchy R."/>
            <person name="Gladieux P."/>
            <person name="Thoren M.H."/>
            <person name="Johannesson H."/>
        </authorList>
    </citation>
    <scope>NUCLEOTIDE SEQUENCE</scope>
    <source>
        <strain evidence="2">CBS 232.78</strain>
    </source>
</reference>
<feature type="compositionally biased region" description="Acidic residues" evidence="1">
    <location>
        <begin position="1117"/>
        <end position="1129"/>
    </location>
</feature>
<dbReference type="AlphaFoldDB" id="A0AAE0U9A3"/>
<feature type="compositionally biased region" description="Polar residues" evidence="1">
    <location>
        <begin position="1067"/>
        <end position="1076"/>
    </location>
</feature>
<evidence type="ECO:0000313" key="2">
    <source>
        <dbReference type="EMBL" id="KAK3395259.1"/>
    </source>
</evidence>
<name>A0AAE0U9A3_9PEZI</name>
<feature type="compositionally biased region" description="Basic and acidic residues" evidence="1">
    <location>
        <begin position="480"/>
        <end position="494"/>
    </location>
</feature>
<dbReference type="Proteomes" id="UP001285441">
    <property type="component" value="Unassembled WGS sequence"/>
</dbReference>
<feature type="compositionally biased region" description="Acidic residues" evidence="1">
    <location>
        <begin position="1216"/>
        <end position="1237"/>
    </location>
</feature>
<evidence type="ECO:0000313" key="3">
    <source>
        <dbReference type="Proteomes" id="UP001285441"/>
    </source>
</evidence>
<feature type="compositionally biased region" description="Acidic residues" evidence="1">
    <location>
        <begin position="1045"/>
        <end position="1059"/>
    </location>
</feature>
<feature type="compositionally biased region" description="Polar residues" evidence="1">
    <location>
        <begin position="999"/>
        <end position="1015"/>
    </location>
</feature>
<feature type="region of interest" description="Disordered" evidence="1">
    <location>
        <begin position="453"/>
        <end position="520"/>
    </location>
</feature>
<feature type="region of interest" description="Disordered" evidence="1">
    <location>
        <begin position="611"/>
        <end position="635"/>
    </location>
</feature>
<feature type="region of interest" description="Disordered" evidence="1">
    <location>
        <begin position="89"/>
        <end position="138"/>
    </location>
</feature>
<comment type="caution">
    <text evidence="2">The sequence shown here is derived from an EMBL/GenBank/DDBJ whole genome shotgun (WGS) entry which is preliminary data.</text>
</comment>
<keyword evidence="3" id="KW-1185">Reference proteome</keyword>
<proteinExistence type="predicted"/>
<feature type="compositionally biased region" description="Acidic residues" evidence="1">
    <location>
        <begin position="1188"/>
        <end position="1209"/>
    </location>
</feature>
<feature type="region of interest" description="Disordered" evidence="1">
    <location>
        <begin position="972"/>
        <end position="1247"/>
    </location>
</feature>
<protein>
    <submittedName>
        <fullName evidence="2">Uncharacterized protein</fullName>
    </submittedName>
</protein>
<accession>A0AAE0U9A3</accession>
<feature type="compositionally biased region" description="Basic and acidic residues" evidence="1">
    <location>
        <begin position="123"/>
        <end position="138"/>
    </location>
</feature>
<evidence type="ECO:0000256" key="1">
    <source>
        <dbReference type="SAM" id="MobiDB-lite"/>
    </source>
</evidence>
<gene>
    <name evidence="2" type="ORF">B0H63DRAFT_506758</name>
</gene>
<dbReference type="EMBL" id="JAULSW010000001">
    <property type="protein sequence ID" value="KAK3395259.1"/>
    <property type="molecule type" value="Genomic_DNA"/>
</dbReference>